<evidence type="ECO:0000313" key="2">
    <source>
        <dbReference type="EMBL" id="MDX6848164.1"/>
    </source>
</evidence>
<feature type="transmembrane region" description="Helical" evidence="1">
    <location>
        <begin position="302"/>
        <end position="321"/>
    </location>
</feature>
<sequence length="500" mass="52319">MPNKSGLGWGIRSLTALERAGDRLPHPVALFGWLMAFIAAGSWFAHRLGWQASVTGNVEPIVARSLLSADGVRWALTHAVENFIGFAPVGAVLVIMLGLGVAERSGLLKVLLVRLVAAVSERYLATIVVLTGILSNLAFDVGYVVLIPLAGALYHAAGRHPLAGIAAAFAGVSAGYSANIALGPADVILAGMSTEAIALVHSESYVSVGANYYFLAASTPLLAILGGWVTDKVVEPYLGPWSDAELGPDAVVVAPAADGNGQALRWVGVWTVLFAVLALLLVVPSGAPFSAGAASDGSPLRALVPAIALYAALAGLIYGKVSGQFQKPGDATRGMESAMASLAGYLVLMFFAAQAVAWFGWSNLGVLVATAGAQWLHAFEEQPILLLMLFIVISALINLFVGSASAKWGLLGPVFVPMLFFLGVAPEKTQMAFRIGDSVTNIITPLMPYFGVVLAFAARYRPGIGVGGMLAMMVPYSITFFVGWSLFFTAWLALAWPLGF</sequence>
<protein>
    <submittedName>
        <fullName evidence="2">AbgT family transporter</fullName>
    </submittedName>
</protein>
<keyword evidence="1" id="KW-0472">Membrane</keyword>
<reference evidence="2 3" key="1">
    <citation type="submission" date="2023-11" db="EMBL/GenBank/DDBJ databases">
        <title>Gilvimarinus fulvus sp. nov., isolated from the surface of Kelp.</title>
        <authorList>
            <person name="Sun Y.Y."/>
            <person name="Gong Y."/>
            <person name="Du Z.J."/>
        </authorList>
    </citation>
    <scope>NUCLEOTIDE SEQUENCE [LARGE SCALE GENOMIC DNA]</scope>
    <source>
        <strain evidence="2 3">SDUM040013</strain>
    </source>
</reference>
<organism evidence="2 3">
    <name type="scientific">Gilvimarinus gilvus</name>
    <dbReference type="NCBI Taxonomy" id="3058038"/>
    <lineage>
        <taxon>Bacteria</taxon>
        <taxon>Pseudomonadati</taxon>
        <taxon>Pseudomonadota</taxon>
        <taxon>Gammaproteobacteria</taxon>
        <taxon>Cellvibrionales</taxon>
        <taxon>Cellvibrionaceae</taxon>
        <taxon>Gilvimarinus</taxon>
    </lineage>
</organism>
<accession>A0ABU4RU24</accession>
<name>A0ABU4RU24_9GAMM</name>
<dbReference type="InterPro" id="IPR004697">
    <property type="entry name" value="AbgT"/>
</dbReference>
<feature type="transmembrane region" description="Helical" evidence="1">
    <location>
        <begin position="470"/>
        <end position="494"/>
    </location>
</feature>
<dbReference type="RefSeq" id="WP_302723133.1">
    <property type="nucleotide sequence ID" value="NZ_JAULRU010000583.1"/>
</dbReference>
<feature type="transmembrane region" description="Helical" evidence="1">
    <location>
        <begin position="438"/>
        <end position="458"/>
    </location>
</feature>
<dbReference type="PANTHER" id="PTHR30282">
    <property type="entry name" value="P-AMINOBENZOYL GLUTAMATE TRANSPORTER"/>
    <property type="match status" value="1"/>
</dbReference>
<feature type="transmembrane region" description="Helical" evidence="1">
    <location>
        <begin position="162"/>
        <end position="182"/>
    </location>
</feature>
<keyword evidence="1" id="KW-1133">Transmembrane helix</keyword>
<feature type="transmembrane region" description="Helical" evidence="1">
    <location>
        <begin position="384"/>
        <end position="401"/>
    </location>
</feature>
<gene>
    <name evidence="2" type="ORF">SCD92_02260</name>
</gene>
<feature type="transmembrane region" description="Helical" evidence="1">
    <location>
        <begin position="28"/>
        <end position="45"/>
    </location>
</feature>
<feature type="transmembrane region" description="Helical" evidence="1">
    <location>
        <begin position="83"/>
        <end position="102"/>
    </location>
</feature>
<evidence type="ECO:0000256" key="1">
    <source>
        <dbReference type="SAM" id="Phobius"/>
    </source>
</evidence>
<keyword evidence="1" id="KW-0812">Transmembrane</keyword>
<dbReference type="EMBL" id="JAXAFO010000002">
    <property type="protein sequence ID" value="MDX6848164.1"/>
    <property type="molecule type" value="Genomic_DNA"/>
</dbReference>
<keyword evidence="3" id="KW-1185">Reference proteome</keyword>
<evidence type="ECO:0000313" key="3">
    <source>
        <dbReference type="Proteomes" id="UP001273505"/>
    </source>
</evidence>
<feature type="transmembrane region" description="Helical" evidence="1">
    <location>
        <begin position="263"/>
        <end position="282"/>
    </location>
</feature>
<comment type="caution">
    <text evidence="2">The sequence shown here is derived from an EMBL/GenBank/DDBJ whole genome shotgun (WGS) entry which is preliminary data.</text>
</comment>
<proteinExistence type="predicted"/>
<dbReference type="Pfam" id="PF03806">
    <property type="entry name" value="ABG_transport"/>
    <property type="match status" value="1"/>
</dbReference>
<feature type="transmembrane region" description="Helical" evidence="1">
    <location>
        <begin position="408"/>
        <end position="426"/>
    </location>
</feature>
<feature type="transmembrane region" description="Helical" evidence="1">
    <location>
        <begin position="342"/>
        <end position="364"/>
    </location>
</feature>
<dbReference type="Proteomes" id="UP001273505">
    <property type="component" value="Unassembled WGS sequence"/>
</dbReference>
<dbReference type="PANTHER" id="PTHR30282:SF0">
    <property type="entry name" value="P-AMINOBENZOYL-GLUTAMATE TRANSPORT PROTEIN"/>
    <property type="match status" value="1"/>
</dbReference>
<feature type="transmembrane region" description="Helical" evidence="1">
    <location>
        <begin position="123"/>
        <end position="150"/>
    </location>
</feature>